<dbReference type="Gene3D" id="3.40.50.2300">
    <property type="match status" value="1"/>
</dbReference>
<dbReference type="InterPro" id="IPR011006">
    <property type="entry name" value="CheY-like_superfamily"/>
</dbReference>
<accession>Q1IJ88</accession>
<dbReference type="SUPFAM" id="SSF52172">
    <property type="entry name" value="CheY-like"/>
    <property type="match status" value="1"/>
</dbReference>
<name>Q1IJ88_KORVE</name>
<dbReference type="SMART" id="SM00448">
    <property type="entry name" value="REC"/>
    <property type="match status" value="1"/>
</dbReference>
<dbReference type="eggNOG" id="COG2197">
    <property type="taxonomic scope" value="Bacteria"/>
</dbReference>
<evidence type="ECO:0000259" key="3">
    <source>
        <dbReference type="PROSITE" id="PS50110"/>
    </source>
</evidence>
<evidence type="ECO:0000256" key="2">
    <source>
        <dbReference type="PROSITE-ProRule" id="PRU00169"/>
    </source>
</evidence>
<proteinExistence type="predicted"/>
<organism evidence="4 5">
    <name type="scientific">Koribacter versatilis (strain Ellin345)</name>
    <dbReference type="NCBI Taxonomy" id="204669"/>
    <lineage>
        <taxon>Bacteria</taxon>
        <taxon>Pseudomonadati</taxon>
        <taxon>Acidobacteriota</taxon>
        <taxon>Terriglobia</taxon>
        <taxon>Terriglobales</taxon>
        <taxon>Candidatus Korobacteraceae</taxon>
        <taxon>Candidatus Korobacter</taxon>
    </lineage>
</organism>
<dbReference type="InterPro" id="IPR058245">
    <property type="entry name" value="NreC/VraR/RcsB-like_REC"/>
</dbReference>
<dbReference type="Pfam" id="PF00072">
    <property type="entry name" value="Response_reg"/>
    <property type="match status" value="1"/>
</dbReference>
<dbReference type="HOGENOM" id="CLU_000445_69_15_0"/>
<dbReference type="EMBL" id="CP000360">
    <property type="protein sequence ID" value="ABF43062.1"/>
    <property type="molecule type" value="Genomic_DNA"/>
</dbReference>
<dbReference type="InterPro" id="IPR001789">
    <property type="entry name" value="Sig_transdc_resp-reg_receiver"/>
</dbReference>
<dbReference type="KEGG" id="aba:Acid345_4062"/>
<dbReference type="Proteomes" id="UP000002432">
    <property type="component" value="Chromosome"/>
</dbReference>
<feature type="domain" description="Response regulatory" evidence="3">
    <location>
        <begin position="4"/>
        <end position="118"/>
    </location>
</feature>
<dbReference type="PANTHER" id="PTHR44591:SF3">
    <property type="entry name" value="RESPONSE REGULATORY DOMAIN-CONTAINING PROTEIN"/>
    <property type="match status" value="1"/>
</dbReference>
<evidence type="ECO:0000256" key="1">
    <source>
        <dbReference type="ARBA" id="ARBA00022553"/>
    </source>
</evidence>
<sequence>MKARVLVVDDNKQFLESIADLLGPHFEVVGFASNGLDAISEYRRLRPDLVVLDVSMPVLDGFAAARELAKSEQDVRIVFLSVEYSADLRDLARNTGVLGCVSKLRMYQDLVTAAKLVLEGREFCSPIPA</sequence>
<dbReference type="InterPro" id="IPR050595">
    <property type="entry name" value="Bact_response_regulator"/>
</dbReference>
<keyword evidence="5" id="KW-1185">Reference proteome</keyword>
<evidence type="ECO:0000313" key="4">
    <source>
        <dbReference type="EMBL" id="ABF43062.1"/>
    </source>
</evidence>
<keyword evidence="1 2" id="KW-0597">Phosphoprotein</keyword>
<dbReference type="EnsemblBacteria" id="ABF43062">
    <property type="protein sequence ID" value="ABF43062"/>
    <property type="gene ID" value="Acid345_4062"/>
</dbReference>
<dbReference type="CDD" id="cd17535">
    <property type="entry name" value="REC_NarL-like"/>
    <property type="match status" value="1"/>
</dbReference>
<dbReference type="PROSITE" id="PS50110">
    <property type="entry name" value="RESPONSE_REGULATORY"/>
    <property type="match status" value="1"/>
</dbReference>
<evidence type="ECO:0000313" key="5">
    <source>
        <dbReference type="Proteomes" id="UP000002432"/>
    </source>
</evidence>
<reference evidence="4 5" key="1">
    <citation type="journal article" date="2009" name="Appl. Environ. Microbiol.">
        <title>Three genomes from the phylum Acidobacteria provide insight into the lifestyles of these microorganisms in soils.</title>
        <authorList>
            <person name="Ward N.L."/>
            <person name="Challacombe J.F."/>
            <person name="Janssen P.H."/>
            <person name="Henrissat B."/>
            <person name="Coutinho P.M."/>
            <person name="Wu M."/>
            <person name="Xie G."/>
            <person name="Haft D.H."/>
            <person name="Sait M."/>
            <person name="Badger J."/>
            <person name="Barabote R.D."/>
            <person name="Bradley B."/>
            <person name="Brettin T.S."/>
            <person name="Brinkac L.M."/>
            <person name="Bruce D."/>
            <person name="Creasy T."/>
            <person name="Daugherty S.C."/>
            <person name="Davidsen T.M."/>
            <person name="DeBoy R.T."/>
            <person name="Detter J.C."/>
            <person name="Dodson R.J."/>
            <person name="Durkin A.S."/>
            <person name="Ganapathy A."/>
            <person name="Gwinn-Giglio M."/>
            <person name="Han C.S."/>
            <person name="Khouri H."/>
            <person name="Kiss H."/>
            <person name="Kothari S.P."/>
            <person name="Madupu R."/>
            <person name="Nelson K.E."/>
            <person name="Nelson W.C."/>
            <person name="Paulsen I."/>
            <person name="Penn K."/>
            <person name="Ren Q."/>
            <person name="Rosovitz M.J."/>
            <person name="Selengut J.D."/>
            <person name="Shrivastava S."/>
            <person name="Sullivan S.A."/>
            <person name="Tapia R."/>
            <person name="Thompson L.S."/>
            <person name="Watkins K.L."/>
            <person name="Yang Q."/>
            <person name="Yu C."/>
            <person name="Zafar N."/>
            <person name="Zhou L."/>
            <person name="Kuske C.R."/>
        </authorList>
    </citation>
    <scope>NUCLEOTIDE SEQUENCE [LARGE SCALE GENOMIC DNA]</scope>
    <source>
        <strain evidence="4 5">Ellin345</strain>
    </source>
</reference>
<dbReference type="RefSeq" id="WP_011524861.1">
    <property type="nucleotide sequence ID" value="NC_008009.1"/>
</dbReference>
<dbReference type="GO" id="GO:0000160">
    <property type="term" value="P:phosphorelay signal transduction system"/>
    <property type="evidence" value="ECO:0007669"/>
    <property type="project" value="InterPro"/>
</dbReference>
<gene>
    <name evidence="4" type="ordered locus">Acid345_4062</name>
</gene>
<feature type="modified residue" description="4-aspartylphosphate" evidence="2">
    <location>
        <position position="53"/>
    </location>
</feature>
<dbReference type="STRING" id="204669.Acid345_4062"/>
<dbReference type="AlphaFoldDB" id="Q1IJ88"/>
<protein>
    <submittedName>
        <fullName evidence="4">Response regulator receiver protein</fullName>
    </submittedName>
</protein>
<dbReference type="PANTHER" id="PTHR44591">
    <property type="entry name" value="STRESS RESPONSE REGULATOR PROTEIN 1"/>
    <property type="match status" value="1"/>
</dbReference>